<evidence type="ECO:0000256" key="1">
    <source>
        <dbReference type="ARBA" id="ARBA00002489"/>
    </source>
</evidence>
<comment type="subcellular location">
    <subcellularLocation>
        <location evidence="7">Membrane</location>
        <topology evidence="7">Multi-pass membrane protein</topology>
    </subcellularLocation>
</comment>
<reference evidence="9 10" key="1">
    <citation type="submission" date="2016-07" db="EMBL/GenBank/DDBJ databases">
        <title>Pervasive Adenine N6-methylation of Active Genes in Fungi.</title>
        <authorList>
            <consortium name="DOE Joint Genome Institute"/>
            <person name="Mondo S.J."/>
            <person name="Dannebaum R.O."/>
            <person name="Kuo R.C."/>
            <person name="Labutti K."/>
            <person name="Haridas S."/>
            <person name="Kuo A."/>
            <person name="Salamov A."/>
            <person name="Ahrendt S.R."/>
            <person name="Lipzen A."/>
            <person name="Sullivan W."/>
            <person name="Andreopoulos W.B."/>
            <person name="Clum A."/>
            <person name="Lindquist E."/>
            <person name="Daum C."/>
            <person name="Ramamoorthy G.K."/>
            <person name="Gryganskyi A."/>
            <person name="Culley D."/>
            <person name="Magnuson J.K."/>
            <person name="James T.Y."/>
            <person name="O'Malley M.A."/>
            <person name="Stajich J.E."/>
            <person name="Spatafora J.W."/>
            <person name="Visel A."/>
            <person name="Grigoriev I.V."/>
        </authorList>
    </citation>
    <scope>NUCLEOTIDE SEQUENCE [LARGE SCALE GENOMIC DNA]</scope>
    <source>
        <strain evidence="9 10">NRRL 1336</strain>
    </source>
</reference>
<dbReference type="Proteomes" id="UP000193560">
    <property type="component" value="Unassembled WGS sequence"/>
</dbReference>
<comment type="caution">
    <text evidence="9">The sequence shown here is derived from an EMBL/GenBank/DDBJ whole genome shotgun (WGS) entry which is preliminary data.</text>
</comment>
<sequence>MYLFVVIAISTTDIFVQALSNATTASAGVFKYSNIVVVGIHYSLLVSAILILTCSRFIRVRRALRGISKSHTPTCHLPKKVLLKVQHGFYMTSRVIPFIKPLSSDINHSGWANPDNIAFEGVDLKRAVARTPIIIENAAMRIGAIYSRPSFVEIRLYINFLIQHGIMDKAFGCVYLEGYESARFSKYGPTEDEYMNIMRHLATILNQMGYYLQGVTSKLSVVDIHQHNNILISDTSNQHLDMNKRYGESRRSPNSQTSSRSRQSVFTYKQHRNNNNNSVYSSTYGNLAYCHHNKFHTPFQPHSTPDEDDVISLAQSVATWASRTSQQRSHLENRFFDEQKDGYDERMRHVIYDRLMKPHIQL</sequence>
<evidence type="ECO:0000313" key="10">
    <source>
        <dbReference type="Proteomes" id="UP000193560"/>
    </source>
</evidence>
<feature type="region of interest" description="Disordered" evidence="8">
    <location>
        <begin position="245"/>
        <end position="277"/>
    </location>
</feature>
<feature type="transmembrane region" description="Helical" evidence="7">
    <location>
        <begin position="32"/>
        <end position="52"/>
    </location>
</feature>
<comment type="similarity">
    <text evidence="2 7">Belongs to the DLT1 family.</text>
</comment>
<accession>A0A1X2IZN7</accession>
<evidence type="ECO:0000313" key="9">
    <source>
        <dbReference type="EMBL" id="ORZ24755.1"/>
    </source>
</evidence>
<gene>
    <name evidence="7" type="primary">DLT1</name>
    <name evidence="9" type="ORF">BCR42DRAFT_486982</name>
</gene>
<dbReference type="STRING" id="90262.A0A1X2IZN7"/>
<proteinExistence type="inferred from homology"/>
<dbReference type="PANTHER" id="PTHR40021">
    <property type="entry name" value="DEFECT AT LOW TEMPERATURE PROTEIN 1"/>
    <property type="match status" value="1"/>
</dbReference>
<evidence type="ECO:0000256" key="6">
    <source>
        <dbReference type="ARBA" id="ARBA00023136"/>
    </source>
</evidence>
<dbReference type="InterPro" id="IPR038869">
    <property type="entry name" value="DLT1"/>
</dbReference>
<keyword evidence="6 7" id="KW-0472">Membrane</keyword>
<evidence type="ECO:0000256" key="3">
    <source>
        <dbReference type="ARBA" id="ARBA00021353"/>
    </source>
</evidence>
<organism evidence="9 10">
    <name type="scientific">Absidia repens</name>
    <dbReference type="NCBI Taxonomy" id="90262"/>
    <lineage>
        <taxon>Eukaryota</taxon>
        <taxon>Fungi</taxon>
        <taxon>Fungi incertae sedis</taxon>
        <taxon>Mucoromycota</taxon>
        <taxon>Mucoromycotina</taxon>
        <taxon>Mucoromycetes</taxon>
        <taxon>Mucorales</taxon>
        <taxon>Cunninghamellaceae</taxon>
        <taxon>Absidia</taxon>
    </lineage>
</organism>
<comment type="function">
    <text evidence="1 7">Required for growth under high-pressure and low-temperature conditions.</text>
</comment>
<evidence type="ECO:0000256" key="8">
    <source>
        <dbReference type="SAM" id="MobiDB-lite"/>
    </source>
</evidence>
<protein>
    <recommendedName>
        <fullName evidence="3 7">Defect at low temperature protein 1</fullName>
    </recommendedName>
</protein>
<dbReference type="PANTHER" id="PTHR40021:SF1">
    <property type="entry name" value="DEFECT AT LOW TEMPERATURE PROTEIN 1"/>
    <property type="match status" value="1"/>
</dbReference>
<keyword evidence="10" id="KW-1185">Reference proteome</keyword>
<evidence type="ECO:0000256" key="2">
    <source>
        <dbReference type="ARBA" id="ARBA00005550"/>
    </source>
</evidence>
<evidence type="ECO:0000256" key="7">
    <source>
        <dbReference type="RuleBase" id="RU367100"/>
    </source>
</evidence>
<dbReference type="GO" id="GO:0016020">
    <property type="term" value="C:membrane"/>
    <property type="evidence" value="ECO:0007669"/>
    <property type="project" value="UniProtKB-SubCell"/>
</dbReference>
<comment type="caution">
    <text evidence="7">Lacks conserved residue(s) required for the propagation of feature annotation.</text>
</comment>
<keyword evidence="5 7" id="KW-1133">Transmembrane helix</keyword>
<keyword evidence="4 7" id="KW-0812">Transmembrane</keyword>
<evidence type="ECO:0000256" key="5">
    <source>
        <dbReference type="ARBA" id="ARBA00022989"/>
    </source>
</evidence>
<feature type="compositionally biased region" description="Polar residues" evidence="8">
    <location>
        <begin position="252"/>
        <end position="267"/>
    </location>
</feature>
<name>A0A1X2IZN7_9FUNG</name>
<dbReference type="AlphaFoldDB" id="A0A1X2IZN7"/>
<dbReference type="OrthoDB" id="337038at2759"/>
<evidence type="ECO:0000256" key="4">
    <source>
        <dbReference type="ARBA" id="ARBA00022692"/>
    </source>
</evidence>
<dbReference type="EMBL" id="MCGE01000002">
    <property type="protein sequence ID" value="ORZ24755.1"/>
    <property type="molecule type" value="Genomic_DNA"/>
</dbReference>